<evidence type="ECO:0000256" key="2">
    <source>
        <dbReference type="ARBA" id="ARBA00009853"/>
    </source>
</evidence>
<dbReference type="RefSeq" id="WP_050530347.1">
    <property type="nucleotide sequence ID" value="NZ_AQQZ01000003.1"/>
</dbReference>
<dbReference type="PANTHER" id="PTHR22911">
    <property type="entry name" value="ACYL-MALONYL CONDENSING ENZYME-RELATED"/>
    <property type="match status" value="1"/>
</dbReference>
<protein>
    <recommendedName>
        <fullName evidence="7">EamA domain-containing protein</fullName>
    </recommendedName>
</protein>
<feature type="transmembrane region" description="Helical" evidence="6">
    <location>
        <begin position="116"/>
        <end position="135"/>
    </location>
</feature>
<keyword evidence="5 6" id="KW-0472">Membrane</keyword>
<feature type="domain" description="EamA" evidence="7">
    <location>
        <begin position="141"/>
        <end position="268"/>
    </location>
</feature>
<dbReference type="SUPFAM" id="SSF103481">
    <property type="entry name" value="Multidrug resistance efflux transporter EmrE"/>
    <property type="match status" value="2"/>
</dbReference>
<evidence type="ECO:0000259" key="7">
    <source>
        <dbReference type="Pfam" id="PF00892"/>
    </source>
</evidence>
<dbReference type="PATRIC" id="fig|1317121.7.peg.2252"/>
<evidence type="ECO:0000256" key="1">
    <source>
        <dbReference type="ARBA" id="ARBA00004141"/>
    </source>
</evidence>
<evidence type="ECO:0000256" key="4">
    <source>
        <dbReference type="ARBA" id="ARBA00022989"/>
    </source>
</evidence>
<keyword evidence="9" id="KW-1185">Reference proteome</keyword>
<dbReference type="Gene3D" id="1.10.3730.20">
    <property type="match status" value="1"/>
</dbReference>
<feature type="transmembrane region" description="Helical" evidence="6">
    <location>
        <begin position="169"/>
        <end position="192"/>
    </location>
</feature>
<feature type="transmembrane region" description="Helical" evidence="6">
    <location>
        <begin position="90"/>
        <end position="109"/>
    </location>
</feature>
<feature type="transmembrane region" description="Helical" evidence="6">
    <location>
        <begin position="198"/>
        <end position="219"/>
    </location>
</feature>
<evidence type="ECO:0000313" key="9">
    <source>
        <dbReference type="Proteomes" id="UP000036938"/>
    </source>
</evidence>
<feature type="transmembrane region" description="Helical" evidence="6">
    <location>
        <begin position="36"/>
        <end position="52"/>
    </location>
</feature>
<dbReference type="GO" id="GO:0016020">
    <property type="term" value="C:membrane"/>
    <property type="evidence" value="ECO:0007669"/>
    <property type="project" value="UniProtKB-SubCell"/>
</dbReference>
<evidence type="ECO:0000256" key="3">
    <source>
        <dbReference type="ARBA" id="ARBA00022692"/>
    </source>
</evidence>
<sequence>MWKLALLLVFGMSLIPSGDAAGKLLQARGVEAPFIAWARFVVGMLAVLPFLPRGEARHFRDWRLWVRAALIAGGILSILTALSGAPLADAFAGLFVGPIVSVVLSAIFLREEVTPLRWLLVIAGFAGVLMVVRPSGEMNPYLLFALMAGTFYGGFLTASRWLAGVARPLTLLASQLLGAAVLTLPFGLWFWPDFTWEIAALLAVSGLCSAGGNLTLVIAYRQASAAQVAPFVYFQLLAATALGYAVFGDVPVPLSWAGMVLIAAAGILSARLPATRGANGA</sequence>
<reference evidence="8 9" key="1">
    <citation type="journal article" date="2015" name="Int. J. Syst. Evol. Microbiol.">
        <title>Aestuariivita atlantica sp. nov., isolated from deep sea sediment of the Atlantic Ocean.</title>
        <authorList>
            <person name="Li G."/>
            <person name="Lai Q."/>
            <person name="Du Y."/>
            <person name="Liu X."/>
            <person name="Sun F."/>
            <person name="Shao Z."/>
        </authorList>
    </citation>
    <scope>NUCLEOTIDE SEQUENCE [LARGE SCALE GENOMIC DNA]</scope>
    <source>
        <strain evidence="8 9">22II-S11-z3</strain>
    </source>
</reference>
<organism evidence="8 9">
    <name type="scientific">Pseudaestuariivita atlantica</name>
    <dbReference type="NCBI Taxonomy" id="1317121"/>
    <lineage>
        <taxon>Bacteria</taxon>
        <taxon>Pseudomonadati</taxon>
        <taxon>Pseudomonadota</taxon>
        <taxon>Alphaproteobacteria</taxon>
        <taxon>Rhodobacterales</taxon>
        <taxon>Paracoccaceae</taxon>
        <taxon>Pseudaestuariivita</taxon>
    </lineage>
</organism>
<keyword evidence="3 6" id="KW-0812">Transmembrane</keyword>
<dbReference type="AlphaFoldDB" id="A0A0L1JR58"/>
<dbReference type="Pfam" id="PF00892">
    <property type="entry name" value="EamA"/>
    <property type="match status" value="2"/>
</dbReference>
<dbReference type="STRING" id="1317121.ATO11_08210"/>
<comment type="subcellular location">
    <subcellularLocation>
        <location evidence="1">Membrane</location>
        <topology evidence="1">Multi-pass membrane protein</topology>
    </subcellularLocation>
</comment>
<dbReference type="PANTHER" id="PTHR22911:SF6">
    <property type="entry name" value="SOLUTE CARRIER FAMILY 35 MEMBER G1"/>
    <property type="match status" value="1"/>
</dbReference>
<evidence type="ECO:0000313" key="8">
    <source>
        <dbReference type="EMBL" id="KNG94197.1"/>
    </source>
</evidence>
<accession>A0A0L1JR58</accession>
<comment type="caution">
    <text evidence="8">The sequence shown here is derived from an EMBL/GenBank/DDBJ whole genome shotgun (WGS) entry which is preliminary data.</text>
</comment>
<comment type="similarity">
    <text evidence="2">Belongs to the drug/metabolite transporter (DMT) superfamily. 10 TMS drug/metabolite exporter (DME) (TC 2.A.7.3) family.</text>
</comment>
<dbReference type="InterPro" id="IPR037185">
    <property type="entry name" value="EmrE-like"/>
</dbReference>
<dbReference type="EMBL" id="AQQZ01000003">
    <property type="protein sequence ID" value="KNG94197.1"/>
    <property type="molecule type" value="Genomic_DNA"/>
</dbReference>
<name>A0A0L1JR58_9RHOB</name>
<dbReference type="Proteomes" id="UP000036938">
    <property type="component" value="Unassembled WGS sequence"/>
</dbReference>
<gene>
    <name evidence="8" type="ORF">ATO11_08210</name>
</gene>
<proteinExistence type="inferred from homology"/>
<keyword evidence="4 6" id="KW-1133">Transmembrane helix</keyword>
<feature type="transmembrane region" description="Helical" evidence="6">
    <location>
        <begin position="141"/>
        <end position="162"/>
    </location>
</feature>
<feature type="transmembrane region" description="Helical" evidence="6">
    <location>
        <begin position="231"/>
        <end position="248"/>
    </location>
</feature>
<feature type="domain" description="EamA" evidence="7">
    <location>
        <begin position="20"/>
        <end position="132"/>
    </location>
</feature>
<feature type="transmembrane region" description="Helical" evidence="6">
    <location>
        <begin position="254"/>
        <end position="274"/>
    </location>
</feature>
<dbReference type="InterPro" id="IPR000620">
    <property type="entry name" value="EamA_dom"/>
</dbReference>
<dbReference type="OrthoDB" id="7818056at2"/>
<evidence type="ECO:0000256" key="5">
    <source>
        <dbReference type="ARBA" id="ARBA00023136"/>
    </source>
</evidence>
<evidence type="ECO:0000256" key="6">
    <source>
        <dbReference type="SAM" id="Phobius"/>
    </source>
</evidence>
<feature type="transmembrane region" description="Helical" evidence="6">
    <location>
        <begin position="64"/>
        <end position="84"/>
    </location>
</feature>